<dbReference type="SUPFAM" id="SSF52540">
    <property type="entry name" value="P-loop containing nucleoside triphosphate hydrolases"/>
    <property type="match status" value="1"/>
</dbReference>
<dbReference type="AlphaFoldDB" id="A0A7X3FF71"/>
<feature type="coiled-coil region" evidence="1">
    <location>
        <begin position="779"/>
        <end position="846"/>
    </location>
</feature>
<feature type="coiled-coil region" evidence="1">
    <location>
        <begin position="283"/>
        <end position="317"/>
    </location>
</feature>
<dbReference type="EMBL" id="RHLK01000002">
    <property type="protein sequence ID" value="MVO98557.1"/>
    <property type="molecule type" value="Genomic_DNA"/>
</dbReference>
<feature type="domain" description="YhaN AAA" evidence="3">
    <location>
        <begin position="1"/>
        <end position="203"/>
    </location>
</feature>
<dbReference type="InterPro" id="IPR038734">
    <property type="entry name" value="YhaN_AAA"/>
</dbReference>
<name>A0A7X3FF71_9BACL</name>
<dbReference type="Pfam" id="PF13514">
    <property type="entry name" value="AAA_27"/>
    <property type="match status" value="1"/>
</dbReference>
<feature type="coiled-coil region" evidence="1">
    <location>
        <begin position="921"/>
        <end position="948"/>
    </location>
</feature>
<evidence type="ECO:0000256" key="1">
    <source>
        <dbReference type="SAM" id="Coils"/>
    </source>
</evidence>
<feature type="coiled-coil region" evidence="1">
    <location>
        <begin position="198"/>
        <end position="242"/>
    </location>
</feature>
<reference evidence="4 5" key="1">
    <citation type="journal article" date="2019" name="Microorganisms">
        <title>Paenibacillus lutrae sp. nov., A Chitinolytic Species Isolated from A River Otter in Castril Natural Park, Granada, Spain.</title>
        <authorList>
            <person name="Rodriguez M."/>
            <person name="Reina J.C."/>
            <person name="Bejar V."/>
            <person name="Llamas I."/>
        </authorList>
    </citation>
    <scope>NUCLEOTIDE SEQUENCE [LARGE SCALE GENOMIC DNA]</scope>
    <source>
        <strain evidence="4 5">N10</strain>
    </source>
</reference>
<proteinExistence type="predicted"/>
<keyword evidence="5" id="KW-1185">Reference proteome</keyword>
<dbReference type="Gene3D" id="3.40.50.300">
    <property type="entry name" value="P-loop containing nucleotide triphosphate hydrolases"/>
    <property type="match status" value="2"/>
</dbReference>
<evidence type="ECO:0000313" key="4">
    <source>
        <dbReference type="EMBL" id="MVO98557.1"/>
    </source>
</evidence>
<dbReference type="Proteomes" id="UP000490800">
    <property type="component" value="Unassembled WGS sequence"/>
</dbReference>
<organism evidence="4 5">
    <name type="scientific">Paenibacillus lutrae</name>
    <dbReference type="NCBI Taxonomy" id="2078573"/>
    <lineage>
        <taxon>Bacteria</taxon>
        <taxon>Bacillati</taxon>
        <taxon>Bacillota</taxon>
        <taxon>Bacilli</taxon>
        <taxon>Bacillales</taxon>
        <taxon>Paenibacillaceae</taxon>
        <taxon>Paenibacillus</taxon>
    </lineage>
</organism>
<dbReference type="PANTHER" id="PTHR41259:SF1">
    <property type="entry name" value="DOUBLE-STRAND BREAK REPAIR RAD50 ATPASE, PUTATIVE-RELATED"/>
    <property type="match status" value="1"/>
</dbReference>
<feature type="region of interest" description="Disordered" evidence="2">
    <location>
        <begin position="548"/>
        <end position="586"/>
    </location>
</feature>
<evidence type="ECO:0000256" key="2">
    <source>
        <dbReference type="SAM" id="MobiDB-lite"/>
    </source>
</evidence>
<comment type="caution">
    <text evidence="4">The sequence shown here is derived from an EMBL/GenBank/DDBJ whole genome shotgun (WGS) entry which is preliminary data.</text>
</comment>
<dbReference type="OrthoDB" id="9764467at2"/>
<feature type="region of interest" description="Disordered" evidence="2">
    <location>
        <begin position="645"/>
        <end position="671"/>
    </location>
</feature>
<protein>
    <submittedName>
        <fullName evidence="4">AAA family ATPase</fullName>
    </submittedName>
</protein>
<accession>A0A7X3FF71</accession>
<feature type="compositionally biased region" description="Low complexity" evidence="2">
    <location>
        <begin position="658"/>
        <end position="670"/>
    </location>
</feature>
<feature type="coiled-coil region" evidence="1">
    <location>
        <begin position="695"/>
        <end position="736"/>
    </location>
</feature>
<dbReference type="RefSeq" id="WP_157332877.1">
    <property type="nucleotide sequence ID" value="NZ_RHLK01000002.1"/>
</dbReference>
<keyword evidence="1" id="KW-0175">Coiled coil</keyword>
<dbReference type="PANTHER" id="PTHR41259">
    <property type="entry name" value="DOUBLE-STRAND BREAK REPAIR RAD50 ATPASE, PUTATIVE-RELATED"/>
    <property type="match status" value="1"/>
</dbReference>
<dbReference type="InterPro" id="IPR027417">
    <property type="entry name" value="P-loop_NTPase"/>
</dbReference>
<evidence type="ECO:0000259" key="3">
    <source>
        <dbReference type="Pfam" id="PF13514"/>
    </source>
</evidence>
<gene>
    <name evidence="4" type="ORF">EDM21_03240</name>
</gene>
<sequence length="1137" mass="126864">MIITEIRIRGFGALHERAYRLHPQLNVLYGPNEAGKSTLLGFIRAVLFGFPTRAQSAERYEPEAGGPHGGSLMLEDELGRSILVERYAESGGPGRSPAAGSVKVTLFDGTTGGEELLRDLLGGLSAELFRSLFAFGLGELQELRTLQSDEIGGYLYGAGFGVSGSTVVEGERKLSARADTVYKPRGRNQELNRSIRAYEELRAGRLRTRDEIARYEEALEEMRGLEHRLESTERERREVMVQLDWVSRCVNAYEPWLKLRQTAEELDRLPEIPDFPVQAVERYETLRQELDALEDVQRTERERIREFSRRMQNLQADPDLLEGATELSSLQEGAAEYRTGLRAVIELETERNHHSSELEALLRELDEDWTEADLKNFPVSVGMKEEIRASKEAFGKWDGERRLLDAERSRLFNRREDLGRELADKQLEWSEWLRLSGLREENPGARTAEEAALLRRLAADYAQWKLLQGEAEQRFRMREEEKRREDELRRLSEERSSESAALYRRIASAAAAMTVLLPAAMVLLGQYAAAAVIFALLAATTIWLLRGPKKPKGRGAERSEGTAEDAHASRRTRSGANKLHSDAEVSRLSRSTRYMDEAASGEAAEIHTAALQTRLQEALGLLLGSRTRGSAAGEEAAAGYSRMGASMSADEHNRQGSAAATAASGAREAALPSWPDTRHWLQTELESWQTGTDLWAQHRAEMERRRARLEDLKQELQAAQRQETLLEERSRELEEHASGDQERWSRWLLERKLRPHLSPEAALDSLQLISRGHALQQRMTAHSAKLAALKQSAEAFEERARRLLGEAGAADPLLGLKRRAEQMAEQRELLAERERLAAQAAEAARLETAAGEQAQRVRGRLQSLLREAHADGEEALRREAVRQARRAELSAEAKLLAGAVDAHAKAASRAQLSEALSAADRDKLTASEAELSARAAALEAESNALRDRRGRLAGELEKLEDGGEQAAHLQRCEEQLAEVRELGGRYAVLALASLLVKRTRERCESERQPGVLQRASASFAEMTGGRFIRVTAPLGQQKLYAVRADGRQVDTGKLSRGTAEQLYLAMRFALVGEFAGKVVLPLVFDDIFVNFDRQRMEGALRLLEGMSAGRQILLFTCHEHVSEAAVSTSPAAHLIKL</sequence>
<evidence type="ECO:0000313" key="5">
    <source>
        <dbReference type="Proteomes" id="UP000490800"/>
    </source>
</evidence>
<feature type="compositionally biased region" description="Basic and acidic residues" evidence="2">
    <location>
        <begin position="554"/>
        <end position="568"/>
    </location>
</feature>